<name>A0ABP8MHL3_9BACT</name>
<sequence length="577" mass="66302">MYRKQLSAALAVLLQSLCAPAQTFTTPFEASAGRQSASYDQLISYYEQLDDTYKSIRMQTVGGTDADVPLHVVYYSADGTFNVNEWKRKQKLVLLINNGIHPGEPDGIDASMMLLRDAATGKIQVPDNVVLAVIPVFNTGGMLNRGSYSRANQNGPEAYGFRGNAQNLDLNRDFIKMDAKETRNLVKLFRNLDPDIFIDNHVSNGADYQHVMTLLTPNARKQGYYTGRFLSNVFEPGIYALMKEAGYDLVPYVNHWGNTPDRGWEQFYEPPRFASGYACLFQTFAFVPETHMLKAYADRVNATYTLMRAFIYFAGTHTEAIKGVREMDRKWVQEQKDFTTDWKTDTALKTGISFKGYEAAYKPSDVSGVQRLYYDRSKPYTKQVPFYNKYAPAKTATAPQYYVLPGGWQEVALRLRINGVDMIPLEQDTLMELTVYRIQDYETVKKPFEGHYLHTKVTFSIAREKVKCLKGDYLIPLQQTAKRYLVETLEPDAPDAFFAWNYFDAILQQKEHFSDYVFEDEAAQLIRENPELLKALEQKRKGDPKFAADGHAQLEFIYQHSRYQEPEYMRYPVFRIE</sequence>
<feature type="chain" id="PRO_5046182682" evidence="1">
    <location>
        <begin position="22"/>
        <end position="577"/>
    </location>
</feature>
<keyword evidence="3" id="KW-1185">Reference proteome</keyword>
<comment type="caution">
    <text evidence="2">The sequence shown here is derived from an EMBL/GenBank/DDBJ whole genome shotgun (WGS) entry which is preliminary data.</text>
</comment>
<dbReference type="SUPFAM" id="SSF53187">
    <property type="entry name" value="Zn-dependent exopeptidases"/>
    <property type="match status" value="1"/>
</dbReference>
<gene>
    <name evidence="2" type="ORF">GCM10023092_02940</name>
</gene>
<protein>
    <submittedName>
        <fullName evidence="2">M14 family metallopeptidase</fullName>
    </submittedName>
</protein>
<evidence type="ECO:0000313" key="3">
    <source>
        <dbReference type="Proteomes" id="UP001501410"/>
    </source>
</evidence>
<feature type="signal peptide" evidence="1">
    <location>
        <begin position="1"/>
        <end position="21"/>
    </location>
</feature>
<proteinExistence type="predicted"/>
<evidence type="ECO:0000313" key="2">
    <source>
        <dbReference type="EMBL" id="GAA4449212.1"/>
    </source>
</evidence>
<dbReference type="Gene3D" id="3.40.630.10">
    <property type="entry name" value="Zn peptidases"/>
    <property type="match status" value="1"/>
</dbReference>
<evidence type="ECO:0000256" key="1">
    <source>
        <dbReference type="SAM" id="SignalP"/>
    </source>
</evidence>
<keyword evidence="1" id="KW-0732">Signal</keyword>
<accession>A0ABP8MHL3</accession>
<reference evidence="3" key="1">
    <citation type="journal article" date="2019" name="Int. J. Syst. Evol. Microbiol.">
        <title>The Global Catalogue of Microorganisms (GCM) 10K type strain sequencing project: providing services to taxonomists for standard genome sequencing and annotation.</title>
        <authorList>
            <consortium name="The Broad Institute Genomics Platform"/>
            <consortium name="The Broad Institute Genome Sequencing Center for Infectious Disease"/>
            <person name="Wu L."/>
            <person name="Ma J."/>
        </authorList>
    </citation>
    <scope>NUCLEOTIDE SEQUENCE [LARGE SCALE GENOMIC DNA]</scope>
    <source>
        <strain evidence="3">JCM 31921</strain>
    </source>
</reference>
<dbReference type="Proteomes" id="UP001501410">
    <property type="component" value="Unassembled WGS sequence"/>
</dbReference>
<organism evidence="2 3">
    <name type="scientific">Rurimicrobium arvi</name>
    <dbReference type="NCBI Taxonomy" id="2049916"/>
    <lineage>
        <taxon>Bacteria</taxon>
        <taxon>Pseudomonadati</taxon>
        <taxon>Bacteroidota</taxon>
        <taxon>Chitinophagia</taxon>
        <taxon>Chitinophagales</taxon>
        <taxon>Chitinophagaceae</taxon>
        <taxon>Rurimicrobium</taxon>
    </lineage>
</organism>
<dbReference type="RefSeq" id="WP_344821953.1">
    <property type="nucleotide sequence ID" value="NZ_BAABEZ010000001.1"/>
</dbReference>
<dbReference type="EMBL" id="BAABEZ010000001">
    <property type="protein sequence ID" value="GAA4449212.1"/>
    <property type="molecule type" value="Genomic_DNA"/>
</dbReference>